<dbReference type="Proteomes" id="UP000814140">
    <property type="component" value="Unassembled WGS sequence"/>
</dbReference>
<comment type="caution">
    <text evidence="1">The sequence shown here is derived from an EMBL/GenBank/DDBJ whole genome shotgun (WGS) entry which is preliminary data.</text>
</comment>
<name>A0ACB8TH38_9AGAM</name>
<proteinExistence type="predicted"/>
<reference evidence="1" key="1">
    <citation type="submission" date="2021-03" db="EMBL/GenBank/DDBJ databases">
        <authorList>
            <consortium name="DOE Joint Genome Institute"/>
            <person name="Ahrendt S."/>
            <person name="Looney B.P."/>
            <person name="Miyauchi S."/>
            <person name="Morin E."/>
            <person name="Drula E."/>
            <person name="Courty P.E."/>
            <person name="Chicoki N."/>
            <person name="Fauchery L."/>
            <person name="Kohler A."/>
            <person name="Kuo A."/>
            <person name="Labutti K."/>
            <person name="Pangilinan J."/>
            <person name="Lipzen A."/>
            <person name="Riley R."/>
            <person name="Andreopoulos W."/>
            <person name="He G."/>
            <person name="Johnson J."/>
            <person name="Barry K.W."/>
            <person name="Grigoriev I.V."/>
            <person name="Nagy L."/>
            <person name="Hibbett D."/>
            <person name="Henrissat B."/>
            <person name="Matheny P.B."/>
            <person name="Labbe J."/>
            <person name="Martin F."/>
        </authorList>
    </citation>
    <scope>NUCLEOTIDE SEQUENCE</scope>
    <source>
        <strain evidence="1">HHB10654</strain>
    </source>
</reference>
<sequence length="2627" mass="291204">MASTRAATKRKAATGGPAELAPDMTAPLDSLGHVEHKTSPTKQSKQKATLAKKLKLAEKKQLDKERWIAEAAATKSLEDSGVGSDREHLTDVNLPTLAGPRLSKTRALELKVWEGATNKRGTSRKRAGSESNSAAHLAQPKKARKGTGSFSQQNLPPSVATPNNDPAILLADRAQQLGSVYELAHDGDAENDHHDGGDPWHSAASDSESQAAHPLDPGAEVATQVLSVDLNTKGKGKTRGPGDLGTLFDSEDPPSSCQVPSTRRSTRRHGSSHQAPLPELGDGPGPEPSYSQQAEDHDRELEDAVSGSDEEDEDDLEYDGTAEPDEDFEGTASSSTESGSGFEQEKVEDRTVTQPQTQYKRRLRSEQLDSMNLDANLDLDNEVTKQQLEEARLQERERRRVERQEQRRKEKVIGKMTMGIPSFVERPRAASQRQIDNPELDGTAVDDDEGDELDDEHHFPPRPSLQSTHLPITSSSNPKSRQAAAKRPHLQQGDSGSVVPEPHAPQQGRRAATARPSSSTKQYRIDFMDADLDGAHLGVVPAPSQRQPAALQIGTVKTPKPPRAAQRSDKIKKVGQDGDSKTGPAQLDHIRLKNPHTQATTTPRQKEGRPSQHESRGSVVAPIRHQSVIVMPATQQSRLGERSTHRKGSQGVPSAASHALARSESPGGSEDGVSTAQGPPMSESPPPAPDPTAGLYSDDDGNDEHHTPGSHGLKAEADDGGEPLIADSHVVTPTGTWPMWTQLKTLPGQDDAMKNLAHQPKQIRALVTEINMRQMPRYLMWVNPYALGVQRNRMFHDAIVDAALALGSGFDPVVHRMGVDVPFAELLYTQPNKRMSHTRTNIMTATRRVVDRAYGLEAFTTPDKLALAVKNLLEDNVFIFPGKFNKDGKWLFNPKEPMCSEGIIKAAREAFFGPQAAYEFPPASYVSSIASGEGSDEPELPGPMVGFIATTVGTSLVERLAGIAGVPPFTSKSAINMYNDHMKTIAGWSPEGYHIIMAYLHEMARQFLTYDEYFPKASVIRSIVHPERRYGSLMELAEEHVAGTSGEAGPEGGAQWKDIGIWSEKEWTMLIGKALGSMTKMMVYSMAVDGPVRVDTSSRGESKFSVRHEGYLAGSKAMESLDRFITSTESFFHPSNSGIWTLSLTNFLNSLTSEFCKRWYEEEQISCKTPITHRLTPAIRRAFVSTLRTPALLAMFSKDPLSMGYAQAALKTLAFTEPALIMPDLLDRAYSGLEVVNETHRTTAVMSMLSSVVQPLASEKIWLGGQKHIVPLLELCIPGIDLNDPVKTICATMFIASVMQNIKIGDLSSTASGLSLSDDTPSEEVMDVDDETPLPHGTEIGYAPALSRDEERMLVRESTASFADWVTSFFRRVLALYENLPEEGGKKNTTGGKQEEQVLKSLKGTLDVVCLHLSDSLFDLVLRLVYDYATTNAKSNAVKAFGQLVASLARAQPTKTINRFLPFCLSQIKDELRHGASSIRTTSSHQAVPSDTTLHWNLSILRGCFGCEGTSLLKHKSEIIELLTILVDKTLSERGYNETGRLITRILATLSGVYPVNIPSTEEIDLVLDILDNIVSPALDRVHTLLPSASTWDNVARNDFCRRLHVVKSAWAGLTTLLKESPKQVVQSGLNPNTEVERLVVTSIHVLAGFALVDPLDPRYSKAAVHRRRFGDVLHLAALALGQDHQGEDHIDAVLLVAKGIDVYLLDYAISRGDFDSLQKNYSQARSLNRAWPKQKEKSRLVYMKRAQVYHSGRVYMHALYRRRSELDDHLLVDLLELSLSPYTRVRRHAQSVLHNASGYYVRSTKLILPRLYDALTKGTDPDRMKGALYILWNKGIDPKDPTLYGRYLLALLDCQHEEKPSIQKLVTSLSQEAVSNLNEETTRTDAYVDNTPGVDATLDALKGEFTAALIDEDLLQEAKTKGRARVLARQERYQFTIDSIVEIAKKPTTHSLAQGYHSFGRRCNAIHRTYDEPAPVSLRGIVKLCGFIKVHTYSKSSNDMWLDEWSSPFSKKITLKSIKEFHEYIKQPIDASDSLYVDKVSSGFLSWGPHTKAYISTSPLIAWADDCQPALEAISAVISRSDYYTKLTALWGQESGRNTSTPQIRTENVTFIKTLAKMFHGAELDTLLATTDPLLLDSDRFKQRAGAEVIAGLSRGSKHWQKHIADQLWSWIITRLDKIYAQIKPDTIGFWEAMVNAQLDNRDPRRCPALISWILALPLDLQGDSAFAMTKSLTILGCFLEYVGFRDTNLLDQYFDMFMENINIGFAEMRVSIATNLYFIITNRWRPSYPSVEAFLQACEAIEDPLCIRTSAYTSRVADYTGRFPSWKEERLPPPRVNQSEQRAQYDKVGLTRILRWMWISFYSPQAPLMFPFIMPLLKRLIPFRPEFFRMSELSDNPELQAHSQAVLYILSAVAPPPESIEAITATFVEAIKSSVSWRIRLNAIPTLVVFFYRNLLGVSDAAVSSIMDLLLDCLSDDNVEVREMASKALSGIVRVSQRQSIVPLKDHFVCLSRKVKLPARREPGYAEALRTLHSAILGLCALIESFPYSVEKWVPPLTDVLALHATDPPPISTTIRKSTSEFKKTHQDTWHKDQLAFDEDQLQNLSTMLVGTSYFRGLALESVFV</sequence>
<evidence type="ECO:0000313" key="1">
    <source>
        <dbReference type="EMBL" id="KAI0067754.1"/>
    </source>
</evidence>
<evidence type="ECO:0000313" key="2">
    <source>
        <dbReference type="Proteomes" id="UP000814140"/>
    </source>
</evidence>
<keyword evidence="2" id="KW-1185">Reference proteome</keyword>
<reference evidence="1" key="2">
    <citation type="journal article" date="2022" name="New Phytol.">
        <title>Evolutionary transition to the ectomycorrhizal habit in the genomes of a hyperdiverse lineage of mushroom-forming fungi.</title>
        <authorList>
            <person name="Looney B."/>
            <person name="Miyauchi S."/>
            <person name="Morin E."/>
            <person name="Drula E."/>
            <person name="Courty P.E."/>
            <person name="Kohler A."/>
            <person name="Kuo A."/>
            <person name="LaButti K."/>
            <person name="Pangilinan J."/>
            <person name="Lipzen A."/>
            <person name="Riley R."/>
            <person name="Andreopoulos W."/>
            <person name="He G."/>
            <person name="Johnson J."/>
            <person name="Nolan M."/>
            <person name="Tritt A."/>
            <person name="Barry K.W."/>
            <person name="Grigoriev I.V."/>
            <person name="Nagy L.G."/>
            <person name="Hibbett D."/>
            <person name="Henrissat B."/>
            <person name="Matheny P.B."/>
            <person name="Labbe J."/>
            <person name="Martin F.M."/>
        </authorList>
    </citation>
    <scope>NUCLEOTIDE SEQUENCE</scope>
    <source>
        <strain evidence="1">HHB10654</strain>
    </source>
</reference>
<dbReference type="EMBL" id="MU277189">
    <property type="protein sequence ID" value="KAI0067754.1"/>
    <property type="molecule type" value="Genomic_DNA"/>
</dbReference>
<organism evidence="1 2">
    <name type="scientific">Artomyces pyxidatus</name>
    <dbReference type="NCBI Taxonomy" id="48021"/>
    <lineage>
        <taxon>Eukaryota</taxon>
        <taxon>Fungi</taxon>
        <taxon>Dikarya</taxon>
        <taxon>Basidiomycota</taxon>
        <taxon>Agaricomycotina</taxon>
        <taxon>Agaricomycetes</taxon>
        <taxon>Russulales</taxon>
        <taxon>Auriscalpiaceae</taxon>
        <taxon>Artomyces</taxon>
    </lineage>
</organism>
<gene>
    <name evidence="1" type="ORF">BV25DRAFT_1834775</name>
</gene>
<protein>
    <submittedName>
        <fullName evidence="1">Uncharacterized protein</fullName>
    </submittedName>
</protein>
<accession>A0ACB8TH38</accession>